<dbReference type="InterPro" id="IPR042070">
    <property type="entry name" value="PucR_C-HTH_sf"/>
</dbReference>
<dbReference type="Proteomes" id="UP000002366">
    <property type="component" value="Chromosome"/>
</dbReference>
<dbReference type="Pfam" id="PF05651">
    <property type="entry name" value="Diacid_rec"/>
    <property type="match status" value="1"/>
</dbReference>
<keyword evidence="6" id="KW-1185">Reference proteome</keyword>
<comment type="similarity">
    <text evidence="1">Belongs to the CdaR family.</text>
</comment>
<dbReference type="RefSeq" id="WP_013047764.1">
    <property type="nucleotide sequence ID" value="NC_014011.1"/>
</dbReference>
<name>D5ED66_AMICL</name>
<dbReference type="AlphaFoldDB" id="D5ED66"/>
<gene>
    <name evidence="5" type="ordered locus">Amico_0355</name>
</gene>
<reference evidence="5 6" key="1">
    <citation type="journal article" date="2010" name="Stand. Genomic Sci.">
        <title>Complete genome sequence of Aminobacterium colombiense type strain (ALA-1).</title>
        <authorList>
            <person name="Chertkov O."/>
            <person name="Sikorski J."/>
            <person name="Brambilla E."/>
            <person name="Lapidus A."/>
            <person name="Copeland A."/>
            <person name="Glavina Del Rio T."/>
            <person name="Nolan M."/>
            <person name="Lucas S."/>
            <person name="Tice H."/>
            <person name="Cheng J.F."/>
            <person name="Han C."/>
            <person name="Detter J.C."/>
            <person name="Bruce D."/>
            <person name="Tapia R."/>
            <person name="Goodwin L."/>
            <person name="Pitluck S."/>
            <person name="Liolios K."/>
            <person name="Ivanova N."/>
            <person name="Mavromatis K."/>
            <person name="Ovchinnikova G."/>
            <person name="Pati A."/>
            <person name="Chen A."/>
            <person name="Palaniappan K."/>
            <person name="Land M."/>
            <person name="Hauser L."/>
            <person name="Chang Y.J."/>
            <person name="Jeffries C.D."/>
            <person name="Spring S."/>
            <person name="Rohde M."/>
            <person name="Goker M."/>
            <person name="Bristow J."/>
            <person name="Eisen J.A."/>
            <person name="Markowitz V."/>
            <person name="Hugenholtz P."/>
            <person name="Kyrpides N.C."/>
            <person name="Klenk H.P."/>
        </authorList>
    </citation>
    <scope>NUCLEOTIDE SEQUENCE [LARGE SCALE GENOMIC DNA]</scope>
    <source>
        <strain evidence="6">DSM 12261 / ALA-1</strain>
    </source>
</reference>
<accession>D5ED66</accession>
<dbReference type="Pfam" id="PF13556">
    <property type="entry name" value="HTH_30"/>
    <property type="match status" value="1"/>
</dbReference>
<dbReference type="STRING" id="572547.Amico_0355"/>
<protein>
    <submittedName>
        <fullName evidence="5">Transcriptional regulator, CdaR</fullName>
    </submittedName>
</protein>
<feature type="domain" description="CdaR GGDEF-like" evidence="4">
    <location>
        <begin position="142"/>
        <end position="277"/>
    </location>
</feature>
<evidence type="ECO:0000259" key="3">
    <source>
        <dbReference type="Pfam" id="PF13556"/>
    </source>
</evidence>
<dbReference type="HOGENOM" id="CLU_043769_1_1_0"/>
<proteinExistence type="inferred from homology"/>
<dbReference type="InterPro" id="IPR041522">
    <property type="entry name" value="CdaR_GGDEF"/>
</dbReference>
<evidence type="ECO:0000313" key="6">
    <source>
        <dbReference type="Proteomes" id="UP000002366"/>
    </source>
</evidence>
<dbReference type="PANTHER" id="PTHR33744">
    <property type="entry name" value="CARBOHYDRATE DIACID REGULATOR"/>
    <property type="match status" value="1"/>
</dbReference>
<dbReference type="Pfam" id="PF17853">
    <property type="entry name" value="GGDEF_2"/>
    <property type="match status" value="1"/>
</dbReference>
<organism evidence="5 6">
    <name type="scientific">Aminobacterium colombiense (strain DSM 12261 / ALA-1)</name>
    <dbReference type="NCBI Taxonomy" id="572547"/>
    <lineage>
        <taxon>Bacteria</taxon>
        <taxon>Thermotogati</taxon>
        <taxon>Synergistota</taxon>
        <taxon>Synergistia</taxon>
        <taxon>Synergistales</taxon>
        <taxon>Aminobacteriaceae</taxon>
        <taxon>Aminobacterium</taxon>
    </lineage>
</organism>
<evidence type="ECO:0000313" key="5">
    <source>
        <dbReference type="EMBL" id="ADE56498.1"/>
    </source>
</evidence>
<dbReference type="EMBL" id="CP001997">
    <property type="protein sequence ID" value="ADE56498.1"/>
    <property type="molecule type" value="Genomic_DNA"/>
</dbReference>
<dbReference type="InterPro" id="IPR008599">
    <property type="entry name" value="Diacid_rec"/>
</dbReference>
<dbReference type="InterPro" id="IPR051448">
    <property type="entry name" value="CdaR-like_regulators"/>
</dbReference>
<feature type="domain" description="Putative sugar diacid recognition" evidence="2">
    <location>
        <begin position="3"/>
        <end position="133"/>
    </location>
</feature>
<dbReference type="eggNOG" id="COG3835">
    <property type="taxonomic scope" value="Bacteria"/>
</dbReference>
<dbReference type="OrthoDB" id="9792148at2"/>
<evidence type="ECO:0000259" key="2">
    <source>
        <dbReference type="Pfam" id="PF05651"/>
    </source>
</evidence>
<evidence type="ECO:0000259" key="4">
    <source>
        <dbReference type="Pfam" id="PF17853"/>
    </source>
</evidence>
<evidence type="ECO:0000256" key="1">
    <source>
        <dbReference type="ARBA" id="ARBA00006754"/>
    </source>
</evidence>
<dbReference type="InterPro" id="IPR025736">
    <property type="entry name" value="PucR_C-HTH_dom"/>
</dbReference>
<feature type="domain" description="PucR C-terminal helix-turn-helix" evidence="3">
    <location>
        <begin position="328"/>
        <end position="385"/>
    </location>
</feature>
<dbReference type="KEGG" id="aco:Amico_0355"/>
<sequence>MLEKIAQKIASSTAELINIDLIITDEKGIIIGASDPSRKGSLHEPSLEAIQTGKISIQRENEVTHLTGVKPGVTLPIEFTGKRIGTIALTGSPARVTQFGLLVKKHTELILSEKLFSEVFFIRSRAIQTLMEQIASFNPERDDESSLYVSARGLGFELQIPRIAVAAELLYSRPADKVTDVGTAPYTQMDVLMAIRTAFNRPQDISTMMDSDRYEILRAANSLLNEKEVVERTRKECEVLQGLLQEKGLHIVIGIGSLAQNLSRLPASHRDAWKAVTIGKNIYQKPGIYSIGDMMLEDLLTTASRDVAERYRNSHLAPLRKASDSQELIHTFRVWCEHRFSPSAAAQALNIHKNTLNYRINKIESICGLDSQNFKEIFSLYTAIIIHELSDRGDSQLFLR</sequence>
<dbReference type="Gene3D" id="1.10.10.2840">
    <property type="entry name" value="PucR C-terminal helix-turn-helix domain"/>
    <property type="match status" value="1"/>
</dbReference>
<dbReference type="PANTHER" id="PTHR33744:SF15">
    <property type="entry name" value="CARBOHYDRATE DIACID REGULATOR"/>
    <property type="match status" value="1"/>
</dbReference>